<dbReference type="AlphaFoldDB" id="A0AAV6UHM6"/>
<protein>
    <submittedName>
        <fullName evidence="1">Uncharacterized protein</fullName>
    </submittedName>
</protein>
<gene>
    <name evidence="1" type="ORF">JTE90_029504</name>
</gene>
<sequence>MDQRPLNFCLLSLNGKRIHASKQPIEIIGKLLTSEKDIAKAFSRFYCGVSNFYPISLFTKKTLSPVNCSLEWDSLFNSPFSDGEFHGALSAVYLGIVLDPKLNRNKHE</sequence>
<comment type="caution">
    <text evidence="1">The sequence shown here is derived from an EMBL/GenBank/DDBJ whole genome shotgun (WGS) entry which is preliminary data.</text>
</comment>
<dbReference type="EMBL" id="JAFNEN010000430">
    <property type="protein sequence ID" value="KAG8183146.1"/>
    <property type="molecule type" value="Genomic_DNA"/>
</dbReference>
<evidence type="ECO:0000313" key="2">
    <source>
        <dbReference type="Proteomes" id="UP000827092"/>
    </source>
</evidence>
<name>A0AAV6UHM6_9ARAC</name>
<reference evidence="1 2" key="1">
    <citation type="journal article" date="2022" name="Nat. Ecol. Evol.">
        <title>A masculinizing supergene underlies an exaggerated male reproductive morph in a spider.</title>
        <authorList>
            <person name="Hendrickx F."/>
            <person name="De Corte Z."/>
            <person name="Sonet G."/>
            <person name="Van Belleghem S.M."/>
            <person name="Kostlbacher S."/>
            <person name="Vangestel C."/>
        </authorList>
    </citation>
    <scope>NUCLEOTIDE SEQUENCE [LARGE SCALE GENOMIC DNA]</scope>
    <source>
        <strain evidence="1">W744_W776</strain>
    </source>
</reference>
<evidence type="ECO:0000313" key="1">
    <source>
        <dbReference type="EMBL" id="KAG8183146.1"/>
    </source>
</evidence>
<keyword evidence="2" id="KW-1185">Reference proteome</keyword>
<organism evidence="1 2">
    <name type="scientific">Oedothorax gibbosus</name>
    <dbReference type="NCBI Taxonomy" id="931172"/>
    <lineage>
        <taxon>Eukaryota</taxon>
        <taxon>Metazoa</taxon>
        <taxon>Ecdysozoa</taxon>
        <taxon>Arthropoda</taxon>
        <taxon>Chelicerata</taxon>
        <taxon>Arachnida</taxon>
        <taxon>Araneae</taxon>
        <taxon>Araneomorphae</taxon>
        <taxon>Entelegynae</taxon>
        <taxon>Araneoidea</taxon>
        <taxon>Linyphiidae</taxon>
        <taxon>Erigoninae</taxon>
        <taxon>Oedothorax</taxon>
    </lineage>
</organism>
<proteinExistence type="predicted"/>
<dbReference type="Proteomes" id="UP000827092">
    <property type="component" value="Unassembled WGS sequence"/>
</dbReference>
<accession>A0AAV6UHM6</accession>